<protein>
    <submittedName>
        <fullName evidence="2">Enoyl-CoA hydratase/isomerase family protein</fullName>
    </submittedName>
</protein>
<dbReference type="InterPro" id="IPR029045">
    <property type="entry name" value="ClpP/crotonase-like_dom_sf"/>
</dbReference>
<dbReference type="CDD" id="cd06558">
    <property type="entry name" value="crotonase-like"/>
    <property type="match status" value="1"/>
</dbReference>
<dbReference type="Gene3D" id="3.90.226.10">
    <property type="entry name" value="2-enoyl-CoA Hydratase, Chain A, domain 1"/>
    <property type="match status" value="1"/>
</dbReference>
<gene>
    <name evidence="2" type="ORF">ACFPQB_21510</name>
</gene>
<dbReference type="Pfam" id="PF00378">
    <property type="entry name" value="ECH_1"/>
    <property type="match status" value="1"/>
</dbReference>
<accession>A0ABW0ZMS4</accession>
<name>A0ABW0ZMS4_9ACTN</name>
<dbReference type="SUPFAM" id="SSF52096">
    <property type="entry name" value="ClpP/crotonase"/>
    <property type="match status" value="1"/>
</dbReference>
<dbReference type="Proteomes" id="UP001596072">
    <property type="component" value="Unassembled WGS sequence"/>
</dbReference>
<dbReference type="RefSeq" id="WP_136430811.1">
    <property type="nucleotide sequence ID" value="NZ_JBHSNS010000016.1"/>
</dbReference>
<comment type="similarity">
    <text evidence="1">Belongs to the enoyl-CoA hydratase/isomerase family.</text>
</comment>
<dbReference type="InterPro" id="IPR045002">
    <property type="entry name" value="Ech1-like"/>
</dbReference>
<proteinExistence type="inferred from homology"/>
<dbReference type="PANTHER" id="PTHR43149">
    <property type="entry name" value="ENOYL-COA HYDRATASE"/>
    <property type="match status" value="1"/>
</dbReference>
<dbReference type="InterPro" id="IPR018376">
    <property type="entry name" value="Enoyl-CoA_hyd/isom_CS"/>
</dbReference>
<dbReference type="InterPro" id="IPR001753">
    <property type="entry name" value="Enoyl-CoA_hydra/iso"/>
</dbReference>
<dbReference type="PROSITE" id="PS00166">
    <property type="entry name" value="ENOYL_COA_HYDRATASE"/>
    <property type="match status" value="1"/>
</dbReference>
<evidence type="ECO:0000313" key="2">
    <source>
        <dbReference type="EMBL" id="MFC5731503.1"/>
    </source>
</evidence>
<dbReference type="EMBL" id="JBHSNS010000016">
    <property type="protein sequence ID" value="MFC5731503.1"/>
    <property type="molecule type" value="Genomic_DNA"/>
</dbReference>
<keyword evidence="3" id="KW-1185">Reference proteome</keyword>
<organism evidence="2 3">
    <name type="scientific">Nocardioides vastitatis</name>
    <dbReference type="NCBI Taxonomy" id="2568655"/>
    <lineage>
        <taxon>Bacteria</taxon>
        <taxon>Bacillati</taxon>
        <taxon>Actinomycetota</taxon>
        <taxon>Actinomycetes</taxon>
        <taxon>Propionibacteriales</taxon>
        <taxon>Nocardioidaceae</taxon>
        <taxon>Nocardioides</taxon>
    </lineage>
</organism>
<sequence>MPKPADRYDLAERGGITCSQEGAVLTVTLNRPDVLNAMRPSTWTTLGAIGACIGDEVRAVVVRGAGESFSAGVDRRLLAGEQVGEDAPLTGLADLSFEDFDRTVAGYQGGFAWLRDSRFISIAAVQGYAIGAAFQLALACDIRIATDDVKFSLREPALGLVPDLTGTTNLVRAVGYSRALEWTASGRFVEADEAMASGLVSRVVAREDLDSALEQMVQGVTAHPHDAVAATKSLLLGAVERGFDAQRTHERAEQFRRFAALAAAK</sequence>
<evidence type="ECO:0000256" key="1">
    <source>
        <dbReference type="RuleBase" id="RU003707"/>
    </source>
</evidence>
<comment type="caution">
    <text evidence="2">The sequence shown here is derived from an EMBL/GenBank/DDBJ whole genome shotgun (WGS) entry which is preliminary data.</text>
</comment>
<evidence type="ECO:0000313" key="3">
    <source>
        <dbReference type="Proteomes" id="UP001596072"/>
    </source>
</evidence>
<reference evidence="3" key="1">
    <citation type="journal article" date="2019" name="Int. J. Syst. Evol. Microbiol.">
        <title>The Global Catalogue of Microorganisms (GCM) 10K type strain sequencing project: providing services to taxonomists for standard genome sequencing and annotation.</title>
        <authorList>
            <consortium name="The Broad Institute Genomics Platform"/>
            <consortium name="The Broad Institute Genome Sequencing Center for Infectious Disease"/>
            <person name="Wu L."/>
            <person name="Ma J."/>
        </authorList>
    </citation>
    <scope>NUCLEOTIDE SEQUENCE [LARGE SCALE GENOMIC DNA]</scope>
    <source>
        <strain evidence="3">YIM 94188</strain>
    </source>
</reference>